<dbReference type="Gene3D" id="1.10.12.10">
    <property type="entry name" value="Lyase 2-enoyl-coa Hydratase, Chain A, domain 2"/>
    <property type="match status" value="1"/>
</dbReference>
<dbReference type="PANTHER" id="PTHR42964:SF1">
    <property type="entry name" value="POLYKETIDE BIOSYNTHESIS ENOYL-COA HYDRATASE PKSH-RELATED"/>
    <property type="match status" value="1"/>
</dbReference>
<dbReference type="PANTHER" id="PTHR42964">
    <property type="entry name" value="ENOYL-COA HYDRATASE"/>
    <property type="match status" value="1"/>
</dbReference>
<dbReference type="Proteomes" id="UP000271573">
    <property type="component" value="Chromosome"/>
</dbReference>
<keyword evidence="3" id="KW-1185">Reference proteome</keyword>
<dbReference type="Pfam" id="PF00378">
    <property type="entry name" value="ECH_1"/>
    <property type="match status" value="1"/>
</dbReference>
<sequence>MSELVHLSVADGIGTITLDSQHNRNALSRQLVTELFDALAAAEADEHVTVIVLAAEGKVFCSGADLSEAGSGDMTEGLRAINLLQRTIATSAKPVVARIQGPVRAGGLGIVAATDIAIASSAVTFALTEVRLGLAAYSISLSILPKMAPRAASYTFLSGATFTAAEAAEWGLITTAADDLDAEVGRVVGELSQGAPSGLRETKKLLNADLVARIDALGEEMATSSAALFASDEARAAMTAFFSRPKG</sequence>
<dbReference type="Gene3D" id="3.90.226.10">
    <property type="entry name" value="2-enoyl-CoA Hydratase, Chain A, domain 1"/>
    <property type="match status" value="1"/>
</dbReference>
<dbReference type="InterPro" id="IPR029045">
    <property type="entry name" value="ClpP/crotonase-like_dom_sf"/>
</dbReference>
<dbReference type="InterPro" id="IPR051683">
    <property type="entry name" value="Enoyl-CoA_Hydratase/Isomerase"/>
</dbReference>
<accession>A0A3G9IF95</accession>
<reference evidence="2 3" key="1">
    <citation type="submission" date="2018-11" db="EMBL/GenBank/DDBJ databases">
        <title>Complete genome sequence of Nocardioides baekrokdamisoli strain KCTC 39748.</title>
        <authorList>
            <person name="Kang S.W."/>
            <person name="Lee K.C."/>
            <person name="Kim K.K."/>
            <person name="Kim J.S."/>
            <person name="Kim D.S."/>
            <person name="Ko S.H."/>
            <person name="Yang S.H."/>
            <person name="Shin Y.K."/>
            <person name="Lee J.S."/>
        </authorList>
    </citation>
    <scope>NUCLEOTIDE SEQUENCE [LARGE SCALE GENOMIC DNA]</scope>
    <source>
        <strain evidence="2 3">KCTC 39748</strain>
    </source>
</reference>
<dbReference type="AlphaFoldDB" id="A0A3G9IF95"/>
<name>A0A3G9IF95_9ACTN</name>
<dbReference type="InterPro" id="IPR001753">
    <property type="entry name" value="Enoyl-CoA_hydra/iso"/>
</dbReference>
<evidence type="ECO:0000313" key="2">
    <source>
        <dbReference type="EMBL" id="BBH17637.1"/>
    </source>
</evidence>
<organism evidence="2 3">
    <name type="scientific">Nocardioides baekrokdamisoli</name>
    <dbReference type="NCBI Taxonomy" id="1804624"/>
    <lineage>
        <taxon>Bacteria</taxon>
        <taxon>Bacillati</taxon>
        <taxon>Actinomycetota</taxon>
        <taxon>Actinomycetes</taxon>
        <taxon>Propionibacteriales</taxon>
        <taxon>Nocardioidaceae</taxon>
        <taxon>Nocardioides</taxon>
    </lineage>
</organism>
<dbReference type="CDD" id="cd06558">
    <property type="entry name" value="crotonase-like"/>
    <property type="match status" value="1"/>
</dbReference>
<evidence type="ECO:0000313" key="3">
    <source>
        <dbReference type="Proteomes" id="UP000271573"/>
    </source>
</evidence>
<evidence type="ECO:0000256" key="1">
    <source>
        <dbReference type="ARBA" id="ARBA00005254"/>
    </source>
</evidence>
<dbReference type="GO" id="GO:0003824">
    <property type="term" value="F:catalytic activity"/>
    <property type="evidence" value="ECO:0007669"/>
    <property type="project" value="UniProtKB-ARBA"/>
</dbReference>
<dbReference type="RefSeq" id="WP_231998671.1">
    <property type="nucleotide sequence ID" value="NZ_AP019307.1"/>
</dbReference>
<dbReference type="KEGG" id="nbe:Back2_19240"/>
<protein>
    <submittedName>
        <fullName evidence="2">Enoyl-CoA hydratase</fullName>
    </submittedName>
</protein>
<dbReference type="SUPFAM" id="SSF52096">
    <property type="entry name" value="ClpP/crotonase"/>
    <property type="match status" value="1"/>
</dbReference>
<gene>
    <name evidence="2" type="primary">paaG_2</name>
    <name evidence="2" type="ORF">Back2_19240</name>
</gene>
<proteinExistence type="inferred from homology"/>
<comment type="similarity">
    <text evidence="1">Belongs to the enoyl-CoA hydratase/isomerase family.</text>
</comment>
<dbReference type="InterPro" id="IPR014748">
    <property type="entry name" value="Enoyl-CoA_hydra_C"/>
</dbReference>
<dbReference type="EMBL" id="AP019307">
    <property type="protein sequence ID" value="BBH17637.1"/>
    <property type="molecule type" value="Genomic_DNA"/>
</dbReference>